<dbReference type="SUPFAM" id="SSF88713">
    <property type="entry name" value="Glycoside hydrolase/deacetylase"/>
    <property type="match status" value="1"/>
</dbReference>
<reference evidence="5" key="2">
    <citation type="journal article" date="2021" name="Microbiome">
        <title>Successional dynamics and alternative stable states in a saline activated sludge microbial community over 9 years.</title>
        <authorList>
            <person name="Wang Y."/>
            <person name="Ye J."/>
            <person name="Ju F."/>
            <person name="Liu L."/>
            <person name="Boyd J.A."/>
            <person name="Deng Y."/>
            <person name="Parks D.H."/>
            <person name="Jiang X."/>
            <person name="Yin X."/>
            <person name="Woodcroft B.J."/>
            <person name="Tyson G.W."/>
            <person name="Hugenholtz P."/>
            <person name="Polz M.F."/>
            <person name="Zhang T."/>
        </authorList>
    </citation>
    <scope>NUCLEOTIDE SEQUENCE</scope>
    <source>
        <strain evidence="5">HKST-UBA17</strain>
    </source>
</reference>
<evidence type="ECO:0000313" key="5">
    <source>
        <dbReference type="EMBL" id="MCA9376501.1"/>
    </source>
</evidence>
<evidence type="ECO:0000256" key="3">
    <source>
        <dbReference type="SAM" id="Phobius"/>
    </source>
</evidence>
<evidence type="ECO:0000256" key="2">
    <source>
        <dbReference type="ARBA" id="ARBA00022801"/>
    </source>
</evidence>
<accession>A0A955KXW9</accession>
<gene>
    <name evidence="5" type="ORF">KC685_01105</name>
</gene>
<dbReference type="GO" id="GO:0046872">
    <property type="term" value="F:metal ion binding"/>
    <property type="evidence" value="ECO:0007669"/>
    <property type="project" value="UniProtKB-KW"/>
</dbReference>
<dbReference type="AlphaFoldDB" id="A0A955KXW9"/>
<dbReference type="GO" id="GO:0016810">
    <property type="term" value="F:hydrolase activity, acting on carbon-nitrogen (but not peptide) bonds"/>
    <property type="evidence" value="ECO:0007669"/>
    <property type="project" value="InterPro"/>
</dbReference>
<dbReference type="PANTHER" id="PTHR10587">
    <property type="entry name" value="GLYCOSYL TRANSFERASE-RELATED"/>
    <property type="match status" value="1"/>
</dbReference>
<keyword evidence="3" id="KW-1133">Transmembrane helix</keyword>
<organism evidence="5 6">
    <name type="scientific">Candidatus Dojkabacteria bacterium</name>
    <dbReference type="NCBI Taxonomy" id="2099670"/>
    <lineage>
        <taxon>Bacteria</taxon>
        <taxon>Candidatus Dojkabacteria</taxon>
    </lineage>
</organism>
<reference evidence="5" key="1">
    <citation type="submission" date="2020-04" db="EMBL/GenBank/DDBJ databases">
        <authorList>
            <person name="Zhang T."/>
        </authorList>
    </citation>
    <scope>NUCLEOTIDE SEQUENCE</scope>
    <source>
        <strain evidence="5">HKST-UBA17</strain>
    </source>
</reference>
<dbReference type="InterPro" id="IPR050248">
    <property type="entry name" value="Polysacc_deacetylase_ArnD"/>
</dbReference>
<keyword evidence="3" id="KW-0812">Transmembrane</keyword>
<dbReference type="InterPro" id="IPR002509">
    <property type="entry name" value="NODB_dom"/>
</dbReference>
<dbReference type="Gene3D" id="3.20.20.370">
    <property type="entry name" value="Glycoside hydrolase/deacetylase"/>
    <property type="match status" value="1"/>
</dbReference>
<dbReference type="PANTHER" id="PTHR10587:SF133">
    <property type="entry name" value="CHITIN DEACETYLASE 1-RELATED"/>
    <property type="match status" value="1"/>
</dbReference>
<dbReference type="GO" id="GO:0005975">
    <property type="term" value="P:carbohydrate metabolic process"/>
    <property type="evidence" value="ECO:0007669"/>
    <property type="project" value="InterPro"/>
</dbReference>
<keyword evidence="3" id="KW-0472">Membrane</keyword>
<feature type="domain" description="NodB homology" evidence="4">
    <location>
        <begin position="137"/>
        <end position="318"/>
    </location>
</feature>
<proteinExistence type="predicted"/>
<evidence type="ECO:0000256" key="1">
    <source>
        <dbReference type="ARBA" id="ARBA00022723"/>
    </source>
</evidence>
<dbReference type="PROSITE" id="PS51677">
    <property type="entry name" value="NODB"/>
    <property type="match status" value="1"/>
</dbReference>
<name>A0A955KXW9_9BACT</name>
<dbReference type="Pfam" id="PF01522">
    <property type="entry name" value="Polysacc_deac_1"/>
    <property type="match status" value="1"/>
</dbReference>
<protein>
    <submittedName>
        <fullName evidence="5">Polysaccharide deacetylase family protein</fullName>
    </submittedName>
</protein>
<evidence type="ECO:0000259" key="4">
    <source>
        <dbReference type="PROSITE" id="PS51677"/>
    </source>
</evidence>
<sequence length="328" mass="37359">MFSRSDIYRTLISSIPIYSFSIFLFGSLLILIFLINIPYPISMIPNRSKSTSVEGHDDLNSFDVLDLLDGNVIDPSILQVSERIEPKYDHNIENTESEEEVEIPQVDADFPKLDVEVLSLNDCSEWTEIRKISTNEKVVFLTFDAGSTIDAFSNIITALKSHQAHASFFLTGVWMNRYPTETLSLIQNGHDIYNHSYDHPDFKTLNEAQIHEQLDATSELAFQITGTSTKPFFRPPYGSRDQRVVSTLCREGYYTMYWNSDPLDWKSGEEYTSEKLETKIIDALSPGTIYLLHIGSSSTKDGIVRIVDRIYEQGYYVSPLSKAFTVQP</sequence>
<dbReference type="Proteomes" id="UP000741282">
    <property type="component" value="Unassembled WGS sequence"/>
</dbReference>
<evidence type="ECO:0000313" key="6">
    <source>
        <dbReference type="Proteomes" id="UP000741282"/>
    </source>
</evidence>
<dbReference type="CDD" id="cd10917">
    <property type="entry name" value="CE4_NodB_like_6s_7s"/>
    <property type="match status" value="1"/>
</dbReference>
<keyword evidence="2" id="KW-0378">Hydrolase</keyword>
<dbReference type="InterPro" id="IPR011330">
    <property type="entry name" value="Glyco_hydro/deAcase_b/a-brl"/>
</dbReference>
<keyword evidence="1" id="KW-0479">Metal-binding</keyword>
<comment type="caution">
    <text evidence="5">The sequence shown here is derived from an EMBL/GenBank/DDBJ whole genome shotgun (WGS) entry which is preliminary data.</text>
</comment>
<dbReference type="EMBL" id="JAGQLN010000003">
    <property type="protein sequence ID" value="MCA9376501.1"/>
    <property type="molecule type" value="Genomic_DNA"/>
</dbReference>
<feature type="transmembrane region" description="Helical" evidence="3">
    <location>
        <begin position="15"/>
        <end position="39"/>
    </location>
</feature>
<dbReference type="GO" id="GO:0016020">
    <property type="term" value="C:membrane"/>
    <property type="evidence" value="ECO:0007669"/>
    <property type="project" value="TreeGrafter"/>
</dbReference>